<protein>
    <submittedName>
        <fullName evidence="3">ARAD1A15642p</fullName>
    </submittedName>
</protein>
<dbReference type="NCBIfam" id="TIGR00087">
    <property type="entry name" value="surE"/>
    <property type="match status" value="1"/>
</dbReference>
<dbReference type="InterPro" id="IPR036523">
    <property type="entry name" value="SurE-like_sf"/>
</dbReference>
<evidence type="ECO:0000313" key="3">
    <source>
        <dbReference type="EMBL" id="CDP33704.1"/>
    </source>
</evidence>
<accession>A0A060SYZ8</accession>
<dbReference type="PhylomeDB" id="A0A060SYZ8"/>
<evidence type="ECO:0000256" key="1">
    <source>
        <dbReference type="SAM" id="MobiDB-lite"/>
    </source>
</evidence>
<proteinExistence type="predicted"/>
<dbReference type="PROSITE" id="PS51221">
    <property type="entry name" value="TTL"/>
    <property type="match status" value="1"/>
</dbReference>
<feature type="region of interest" description="Disordered" evidence="1">
    <location>
        <begin position="456"/>
        <end position="483"/>
    </location>
</feature>
<dbReference type="PANTHER" id="PTHR47551:SF1">
    <property type="entry name" value="TUBULIN--TYROSINE LIGASE PBY1-RELATED"/>
    <property type="match status" value="1"/>
</dbReference>
<reference evidence="3" key="2">
    <citation type="submission" date="2014-06" db="EMBL/GenBank/DDBJ databases">
        <title>The complete genome of Blastobotrys (Arxula) adeninivorans LS3 - a yeast of biotechnological interest.</title>
        <authorList>
            <person name="Kunze G."/>
            <person name="Gaillardin C."/>
            <person name="Czernicka M."/>
            <person name="Durrens P."/>
            <person name="Martin T."/>
            <person name="Boer E."/>
            <person name="Gabaldon T."/>
            <person name="Cruz J."/>
            <person name="Talla E."/>
            <person name="Marck C."/>
            <person name="Goffeau A."/>
            <person name="Barbe V."/>
            <person name="Baret P."/>
            <person name="Baronian K."/>
            <person name="Beier S."/>
            <person name="Bleykasten C."/>
            <person name="Bode R."/>
            <person name="Casaregola S."/>
            <person name="Despons L."/>
            <person name="Fairhead C."/>
            <person name="Giersberg M."/>
            <person name="Gierski P."/>
            <person name="Hahnel U."/>
            <person name="Hartmann A."/>
            <person name="Jankowska D."/>
            <person name="Jubin C."/>
            <person name="Jung P."/>
            <person name="Lafontaine I."/>
            <person name="Leh-Louis V."/>
            <person name="Lemaire M."/>
            <person name="Marcet-Houben M."/>
            <person name="Mascher M."/>
            <person name="Morel G."/>
            <person name="Richard G.-F."/>
            <person name="Riechen J."/>
            <person name="Sacerdot C."/>
            <person name="Sarkar A."/>
            <person name="Savel G."/>
            <person name="Schacherer J."/>
            <person name="Sherman D."/>
            <person name="Straub M.-L."/>
            <person name="Stein N."/>
            <person name="Thierry A."/>
            <person name="Trautwein-Schult A."/>
            <person name="Westhof E."/>
            <person name="Worch S."/>
            <person name="Dujon B."/>
            <person name="Souciet J.-L."/>
            <person name="Wincker P."/>
            <person name="Scholz U."/>
            <person name="Neuveglise N."/>
        </authorList>
    </citation>
    <scope>NUCLEOTIDE SEQUENCE</scope>
    <source>
        <strain evidence="3">LS3</strain>
    </source>
</reference>
<reference evidence="3" key="1">
    <citation type="submission" date="2014-02" db="EMBL/GenBank/DDBJ databases">
        <authorList>
            <person name="Genoscope - CEA"/>
        </authorList>
    </citation>
    <scope>NUCLEOTIDE SEQUENCE</scope>
    <source>
        <strain evidence="3">LS3</strain>
    </source>
</reference>
<organism evidence="3">
    <name type="scientific">Blastobotrys adeninivorans</name>
    <name type="common">Yeast</name>
    <name type="synonym">Arxula adeninivorans</name>
    <dbReference type="NCBI Taxonomy" id="409370"/>
    <lineage>
        <taxon>Eukaryota</taxon>
        <taxon>Fungi</taxon>
        <taxon>Dikarya</taxon>
        <taxon>Ascomycota</taxon>
        <taxon>Saccharomycotina</taxon>
        <taxon>Dipodascomycetes</taxon>
        <taxon>Dipodascales</taxon>
        <taxon>Trichomonascaceae</taxon>
        <taxon>Blastobotrys</taxon>
    </lineage>
</organism>
<dbReference type="Pfam" id="PF03133">
    <property type="entry name" value="TTL"/>
    <property type="match status" value="1"/>
</dbReference>
<dbReference type="PANTHER" id="PTHR47551">
    <property type="entry name" value="TUBULIN--TYROSINE LIGASE PBY1-RELATED"/>
    <property type="match status" value="1"/>
</dbReference>
<dbReference type="GO" id="GO:0016787">
    <property type="term" value="F:hydrolase activity"/>
    <property type="evidence" value="ECO:0007669"/>
    <property type="project" value="InterPro"/>
</dbReference>
<dbReference type="AlphaFoldDB" id="A0A060SYZ8"/>
<feature type="compositionally biased region" description="Basic and acidic residues" evidence="1">
    <location>
        <begin position="470"/>
        <end position="481"/>
    </location>
</feature>
<dbReference type="SUPFAM" id="SSF56059">
    <property type="entry name" value="Glutathione synthetase ATP-binding domain-like"/>
    <property type="match status" value="1"/>
</dbReference>
<evidence type="ECO:0000259" key="2">
    <source>
        <dbReference type="Pfam" id="PF01975"/>
    </source>
</evidence>
<dbReference type="InterPro" id="IPR004344">
    <property type="entry name" value="TTL/TTLL_fam"/>
</dbReference>
<gene>
    <name evidence="3" type="ORF">GNLVRS02_ARAD1A15642g</name>
</gene>
<dbReference type="Gene3D" id="3.40.1210.10">
    <property type="entry name" value="Survival protein SurE-like phosphatase/nucleotidase"/>
    <property type="match status" value="1"/>
</dbReference>
<dbReference type="EMBL" id="HG937691">
    <property type="protein sequence ID" value="CDP33704.1"/>
    <property type="molecule type" value="Genomic_DNA"/>
</dbReference>
<dbReference type="InterPro" id="IPR027746">
    <property type="entry name" value="TTL"/>
</dbReference>
<feature type="domain" description="Survival protein SurE-like phosphatase/nucleotidase" evidence="2">
    <location>
        <begin position="4"/>
        <end position="220"/>
    </location>
</feature>
<dbReference type="Gene3D" id="3.30.470.20">
    <property type="entry name" value="ATP-grasp fold, B domain"/>
    <property type="match status" value="1"/>
</dbReference>
<feature type="compositionally biased region" description="Acidic residues" evidence="1">
    <location>
        <begin position="456"/>
        <end position="469"/>
    </location>
</feature>
<sequence length="691" mass="77630">MELIQLTNDDGPPGEFSPYIHYLVEAIRKYTDWELSIAVPHVQRSWIGKAHIMGADIVASYCYAGSSPKDEFDGPHPSAQPNKDNKDEWVLLNGTPASCANIGIHHLFADKGPIDLVISGPNFGRNTTALYMLSSGTVGASLESVTCGKKSISISYAFRKKFHHVPEQIAEASRLSVQLVQHLYDNWASDVDLYSINVPLHDGLGSDTKIVYAPVLQNRWGSIFDQDVEDGRKHFRWNPDFKACAKSVDESEPGNDGWVVDHNMISVSALRAAYQQSSNAVGEIKLNRQEEIVACIDIDPNSYLYPLWINALASVGPYSLHKYGEESVKSRKRIVHYAEYDDLDFDRLGASDPGYLACSYIYRKGLIRKHYLTRTVQVFTAKNPDSILKRAYPDSYHLEVDYAEFLDDALDEAFELRGEIDGEKTWILKPSMSDRGQGIRIFKTIDQLQEIFDSFEQDEDEDEDLEDGDNDHRPDGEDNDNHGVITSQMRHFVVQRYLENPLLVPEHGNRKFHIRTYVVASGAIKAYVYRHMLALFSATKYSSPDEVDGEIDLKGHLTNTCLQGEDKAEGSVEAFWDLKGVSEQMKNNIYDQICSIVRDLFKAAVSVDRINFQPIPSAFEFYGIDFLVDSSGAVSVLEINAYPDFKQTGDDLQQIVQGLLTSVAKQIVGPYFDIPGNAPDLTEVLDQPMGY</sequence>
<name>A0A060SYZ8_BLAAD</name>
<dbReference type="SUPFAM" id="SSF64167">
    <property type="entry name" value="SurE-like"/>
    <property type="match status" value="1"/>
</dbReference>
<dbReference type="InterPro" id="IPR002828">
    <property type="entry name" value="SurE-like_Pase/nucleotidase"/>
</dbReference>
<dbReference type="Pfam" id="PF01975">
    <property type="entry name" value="SurE"/>
    <property type="match status" value="1"/>
</dbReference>
<dbReference type="GO" id="GO:0000932">
    <property type="term" value="C:P-body"/>
    <property type="evidence" value="ECO:0007669"/>
    <property type="project" value="TreeGrafter"/>
</dbReference>